<evidence type="ECO:0000313" key="3">
    <source>
        <dbReference type="Proteomes" id="UP000001415"/>
    </source>
</evidence>
<name>Q839K5_ENTFA</name>
<dbReference type="PROSITE" id="PS50911">
    <property type="entry name" value="CHAP"/>
    <property type="match status" value="1"/>
</dbReference>
<keyword evidence="3" id="KW-1185">Reference proteome</keyword>
<accession>Q839K5</accession>
<gene>
    <name evidence="2" type="ordered locus">EF_0160</name>
</gene>
<proteinExistence type="predicted"/>
<dbReference type="PATRIC" id="fig|226185.9.peg.147"/>
<sequence length="345" mass="38149">MQMKKIFLGILGLFSFLFLLPFLLFLGTMSTEIGNNTQFQATTPQEKVALEVSNFVTKNGGSLQFASAWLGNMEHESGLNPARIQSDLTFNSAWAFNPSTNGYALGLAMMDGERRVNLLNFAKEQKKDWQAVPVQLEYMWNHDGSDSALLKRMSKSSDVNQLAVDILVHWERAGTKNDPNEQIKRKTSANNWYKRLSTGSMGAGSANIGGGKIDVLEQMLGQTVNGGQCYGGTSYYVEKMGFQSLMNTGHMFASEIGNDYAWEQSGWQVIKNPNYSDVKAGDVINFAMGGYATSVYGHTGIVASVEGNGKLVLYEQNAEKGQIIAKYFRQWGAEYPNVTSIVRKK</sequence>
<organism evidence="2 3">
    <name type="scientific">Enterococcus faecalis (strain ATCC 700802 / V583)</name>
    <dbReference type="NCBI Taxonomy" id="226185"/>
    <lineage>
        <taxon>Bacteria</taxon>
        <taxon>Bacillati</taxon>
        <taxon>Bacillota</taxon>
        <taxon>Bacilli</taxon>
        <taxon>Lactobacillales</taxon>
        <taxon>Enterococcaceae</taxon>
        <taxon>Enterococcus</taxon>
    </lineage>
</organism>
<dbReference type="Gene3D" id="1.10.530.10">
    <property type="match status" value="1"/>
</dbReference>
<reference evidence="2 3" key="1">
    <citation type="journal article" date="2003" name="Science">
        <title>Role of mobile DNA in the evolution of vancomycin-resistant Enterococcus faecalis.</title>
        <authorList>
            <person name="Paulsen I."/>
            <person name="Banerjei L."/>
            <person name="Myers G.S.A."/>
            <person name="Nelson K.E."/>
            <person name="Seshadri R."/>
            <person name="Read T.D."/>
            <person name="Fouts D.E."/>
            <person name="Eisen J.A."/>
            <person name="Gill S.R."/>
            <person name="Heidelberg J.F."/>
            <person name="Tettelin H."/>
            <person name="Dodson R.J."/>
            <person name="Umayam L."/>
            <person name="Brinkac L."/>
            <person name="Beanan M."/>
            <person name="Daugherty S."/>
            <person name="DeBoy R.T."/>
            <person name="Durkin S."/>
            <person name="Kolonay J."/>
            <person name="Madupu R."/>
            <person name="Nelson W."/>
            <person name="Vamathevan J."/>
            <person name="Tran B."/>
            <person name="Upton J."/>
            <person name="Hansen T."/>
            <person name="Shetty J."/>
            <person name="Khouri H."/>
            <person name="Utterback T."/>
            <person name="Radune D."/>
            <person name="Ketchum K.A."/>
            <person name="Dougherty B.A."/>
            <person name="Fraser C.M."/>
        </authorList>
    </citation>
    <scope>NUCLEOTIDE SEQUENCE [LARGE SCALE GENOMIC DNA]</scope>
    <source>
        <strain evidence="3">ATCC 700802 / V583</strain>
    </source>
</reference>
<dbReference type="KEGG" id="efa:EF0160"/>
<dbReference type="EMBL" id="AE016830">
    <property type="protein sequence ID" value="AAO80034.1"/>
    <property type="molecule type" value="Genomic_DNA"/>
</dbReference>
<dbReference type="InterPro" id="IPR007921">
    <property type="entry name" value="CHAP_dom"/>
</dbReference>
<dbReference type="Gene3D" id="3.90.1720.10">
    <property type="entry name" value="endopeptidase domain like (from Nostoc punctiforme)"/>
    <property type="match status" value="1"/>
</dbReference>
<dbReference type="InterPro" id="IPR041219">
    <property type="entry name" value="Phage_lysozyme2"/>
</dbReference>
<feature type="domain" description="Peptidase C51" evidence="1">
    <location>
        <begin position="204"/>
        <end position="343"/>
    </location>
</feature>
<dbReference type="SUPFAM" id="SSF54001">
    <property type="entry name" value="Cysteine proteinases"/>
    <property type="match status" value="1"/>
</dbReference>
<dbReference type="eggNOG" id="COG4926">
    <property type="taxonomic scope" value="Bacteria"/>
</dbReference>
<dbReference type="EnsemblBacteria" id="AAO80034">
    <property type="protein sequence ID" value="AAO80034"/>
    <property type="gene ID" value="EF_0160"/>
</dbReference>
<dbReference type="STRING" id="226185.EF_0160"/>
<dbReference type="Pfam" id="PF18013">
    <property type="entry name" value="Phage_lysozyme2"/>
    <property type="match status" value="1"/>
</dbReference>
<dbReference type="InterPro" id="IPR038765">
    <property type="entry name" value="Papain-like_cys_pep_sf"/>
</dbReference>
<protein>
    <recommendedName>
        <fullName evidence="1">Peptidase C51 domain-containing protein</fullName>
    </recommendedName>
</protein>
<dbReference type="Proteomes" id="UP000001415">
    <property type="component" value="Chromosome"/>
</dbReference>
<evidence type="ECO:0000313" key="2">
    <source>
        <dbReference type="EMBL" id="AAO80034.1"/>
    </source>
</evidence>
<dbReference type="Pfam" id="PF05257">
    <property type="entry name" value="CHAP"/>
    <property type="match status" value="1"/>
</dbReference>
<evidence type="ECO:0000259" key="1">
    <source>
        <dbReference type="PROSITE" id="PS50911"/>
    </source>
</evidence>
<dbReference type="HOGENOM" id="CLU_065111_0_0_9"/>
<dbReference type="AlphaFoldDB" id="Q839K5"/>